<dbReference type="EMBL" id="LCMI01000003">
    <property type="protein sequence ID" value="KKU33530.1"/>
    <property type="molecule type" value="Genomic_DNA"/>
</dbReference>
<proteinExistence type="predicted"/>
<dbReference type="SUPFAM" id="SSF54523">
    <property type="entry name" value="Pili subunits"/>
    <property type="match status" value="1"/>
</dbReference>
<dbReference type="Proteomes" id="UP000034794">
    <property type="component" value="Unassembled WGS sequence"/>
</dbReference>
<evidence type="ECO:0000313" key="1">
    <source>
        <dbReference type="EMBL" id="KKU33530.1"/>
    </source>
</evidence>
<dbReference type="AlphaFoldDB" id="A0A0G1SJK9"/>
<comment type="caution">
    <text evidence="1">The sequence shown here is derived from an EMBL/GenBank/DDBJ whole genome shotgun (WGS) entry which is preliminary data.</text>
</comment>
<name>A0A0G1SJK9_9BACT</name>
<gene>
    <name evidence="1" type="ORF">UX47_C0003G0053</name>
</gene>
<reference evidence="1 2" key="1">
    <citation type="journal article" date="2015" name="Nature">
        <title>rRNA introns, odd ribosomes, and small enigmatic genomes across a large radiation of phyla.</title>
        <authorList>
            <person name="Brown C.T."/>
            <person name="Hug L.A."/>
            <person name="Thomas B.C."/>
            <person name="Sharon I."/>
            <person name="Castelle C.J."/>
            <person name="Singh A."/>
            <person name="Wilkins M.J."/>
            <person name="Williams K.H."/>
            <person name="Banfield J.F."/>
        </authorList>
    </citation>
    <scope>NUCLEOTIDE SEQUENCE [LARGE SCALE GENOMIC DNA]</scope>
</reference>
<protein>
    <submittedName>
        <fullName evidence="1">Uncharacterized protein</fullName>
    </submittedName>
</protein>
<dbReference type="InterPro" id="IPR045584">
    <property type="entry name" value="Pilin-like"/>
</dbReference>
<evidence type="ECO:0000313" key="2">
    <source>
        <dbReference type="Proteomes" id="UP000034794"/>
    </source>
</evidence>
<sequence>MELLIVIGVLGILAAGLLAAIDPFEQLKKARDSNYRSGAIELLQSLQRYYANHGYFPWRAGGTTCATDNTATLAPAVPVASLAAAVVKVGTNQDAEIKSCVDDLIADGELKATFSQGLNTTIYLSSWGKTDVRVCFAPESKSIRNDGQTNLHLEGTPELVTEGCSADQKLAGDCIQCFQ</sequence>
<organism evidence="1 2">
    <name type="scientific">Candidatus Collierbacteria bacterium GW2011_GWA2_46_26</name>
    <dbReference type="NCBI Taxonomy" id="1618381"/>
    <lineage>
        <taxon>Bacteria</taxon>
        <taxon>Candidatus Collieribacteriota</taxon>
    </lineage>
</organism>
<accession>A0A0G1SJK9</accession>
<dbReference type="Gene3D" id="3.30.700.10">
    <property type="entry name" value="Glycoprotein, Type 4 Pilin"/>
    <property type="match status" value="1"/>
</dbReference>